<evidence type="ECO:0000256" key="7">
    <source>
        <dbReference type="ARBA" id="ARBA00022692"/>
    </source>
</evidence>
<evidence type="ECO:0000256" key="11">
    <source>
        <dbReference type="ARBA" id="ARBA00023098"/>
    </source>
</evidence>
<dbReference type="GO" id="GO:0016758">
    <property type="term" value="F:hexosyltransferase activity"/>
    <property type="evidence" value="ECO:0007669"/>
    <property type="project" value="TreeGrafter"/>
</dbReference>
<evidence type="ECO:0000256" key="5">
    <source>
        <dbReference type="ARBA" id="ARBA00022676"/>
    </source>
</evidence>
<evidence type="ECO:0000256" key="18">
    <source>
        <dbReference type="SAM" id="MobiDB-lite"/>
    </source>
</evidence>
<evidence type="ECO:0000256" key="6">
    <source>
        <dbReference type="ARBA" id="ARBA00022679"/>
    </source>
</evidence>
<evidence type="ECO:0000256" key="8">
    <source>
        <dbReference type="ARBA" id="ARBA00022798"/>
    </source>
</evidence>
<keyword evidence="7 19" id="KW-0812">Transmembrane</keyword>
<dbReference type="Proteomes" id="UP000184550">
    <property type="component" value="Unassembled WGS sequence"/>
</dbReference>
<dbReference type="AlphaFoldDB" id="A0A7Z9BND7"/>
<feature type="compositionally biased region" description="Polar residues" evidence="18">
    <location>
        <begin position="23"/>
        <end position="43"/>
    </location>
</feature>
<comment type="subcellular location">
    <subcellularLocation>
        <location evidence="2">Membrane</location>
        <topology evidence="2">Multi-pass membrane protein</topology>
    </subcellularLocation>
</comment>
<evidence type="ECO:0000256" key="16">
    <source>
        <dbReference type="ARBA" id="ARBA00068721"/>
    </source>
</evidence>
<dbReference type="InterPro" id="IPR050321">
    <property type="entry name" value="Glycosyltr_2/OpgH_subfam"/>
</dbReference>
<keyword evidence="12 19" id="KW-0472">Membrane</keyword>
<dbReference type="SUPFAM" id="SSF53448">
    <property type="entry name" value="Nucleotide-diphospho-sugar transferases"/>
    <property type="match status" value="1"/>
</dbReference>
<gene>
    <name evidence="20" type="ORF">PL8927_220065</name>
</gene>
<dbReference type="GO" id="GO:0006071">
    <property type="term" value="P:glycerol metabolic process"/>
    <property type="evidence" value="ECO:0007669"/>
    <property type="project" value="UniProtKB-KW"/>
</dbReference>
<evidence type="ECO:0000256" key="3">
    <source>
        <dbReference type="ARBA" id="ARBA00006739"/>
    </source>
</evidence>
<evidence type="ECO:0000256" key="19">
    <source>
        <dbReference type="SAM" id="Phobius"/>
    </source>
</evidence>
<dbReference type="GO" id="GO:0005886">
    <property type="term" value="C:plasma membrane"/>
    <property type="evidence" value="ECO:0007669"/>
    <property type="project" value="TreeGrafter"/>
</dbReference>
<keyword evidence="8" id="KW-0319">Glycerol metabolism</keyword>
<evidence type="ECO:0000256" key="9">
    <source>
        <dbReference type="ARBA" id="ARBA00022842"/>
    </source>
</evidence>
<dbReference type="EC" id="2.4.1.336" evidence="15"/>
<dbReference type="PANTHER" id="PTHR43867">
    <property type="entry name" value="CELLULOSE SYNTHASE CATALYTIC SUBUNIT A [UDP-FORMING]"/>
    <property type="match status" value="1"/>
</dbReference>
<keyword evidence="9" id="KW-0460">Magnesium</keyword>
<evidence type="ECO:0000256" key="13">
    <source>
        <dbReference type="ARBA" id="ARBA00023277"/>
    </source>
</evidence>
<accession>A0A7Z9BND7</accession>
<comment type="catalytic activity">
    <reaction evidence="14">
        <text>a 1,2-diacyl-sn-glycerol + UDP-alpha-D-glucose = a 1,2-diacyl-3-O-(beta-D-glucopyranosyl)-sn-glycerol + UDP + H(+)</text>
        <dbReference type="Rhea" id="RHEA:17285"/>
        <dbReference type="ChEBI" id="CHEBI:15378"/>
        <dbReference type="ChEBI" id="CHEBI:17815"/>
        <dbReference type="ChEBI" id="CHEBI:58223"/>
        <dbReference type="ChEBI" id="CHEBI:58885"/>
        <dbReference type="ChEBI" id="CHEBI:75799"/>
        <dbReference type="EC" id="2.4.1.336"/>
    </reaction>
</comment>
<keyword evidence="13" id="KW-0119">Carbohydrate metabolism</keyword>
<protein>
    <recommendedName>
        <fullName evidence="16">Beta-monoglucosyldiacylglycerol synthase</fullName>
        <ecNumber evidence="15">2.4.1.336</ecNumber>
    </recommendedName>
    <alternativeName>
        <fullName evidence="17">UDP-glucose:1,2-diacylglycerol 3-beta-D-glucosyltransferase</fullName>
    </alternativeName>
</protein>
<reference evidence="20" key="1">
    <citation type="submission" date="2019-10" db="EMBL/GenBank/DDBJ databases">
        <authorList>
            <consortium name="Genoscope - CEA"/>
            <person name="William W."/>
        </authorList>
    </citation>
    <scope>NUCLEOTIDE SEQUENCE [LARGE SCALE GENOMIC DNA]</scope>
    <source>
        <strain evidence="20">BBR_PRJEB10992</strain>
    </source>
</reference>
<evidence type="ECO:0000256" key="4">
    <source>
        <dbReference type="ARBA" id="ARBA00022516"/>
    </source>
</evidence>
<feature type="region of interest" description="Disordered" evidence="18">
    <location>
        <begin position="459"/>
        <end position="485"/>
    </location>
</feature>
<dbReference type="FunFam" id="3.90.550.10:FF:000164">
    <property type="entry name" value="Beta-(1-3)-glucosyl transferase"/>
    <property type="match status" value="1"/>
</dbReference>
<dbReference type="RefSeq" id="WP_156093096.1">
    <property type="nucleotide sequence ID" value="NZ_LR734839.1"/>
</dbReference>
<evidence type="ECO:0000256" key="12">
    <source>
        <dbReference type="ARBA" id="ARBA00023136"/>
    </source>
</evidence>
<dbReference type="CDD" id="cd06423">
    <property type="entry name" value="CESA_like"/>
    <property type="match status" value="1"/>
</dbReference>
<comment type="caution">
    <text evidence="20">The sequence shown here is derived from an EMBL/GenBank/DDBJ whole genome shotgun (WGS) entry which is preliminary data.</text>
</comment>
<feature type="transmembrane region" description="Helical" evidence="19">
    <location>
        <begin position="90"/>
        <end position="107"/>
    </location>
</feature>
<keyword evidence="5" id="KW-0328">Glycosyltransferase</keyword>
<evidence type="ECO:0000313" key="21">
    <source>
        <dbReference type="Proteomes" id="UP000184550"/>
    </source>
</evidence>
<name>A0A7Z9BND7_9CYAN</name>
<dbReference type="Pfam" id="PF13641">
    <property type="entry name" value="Glyco_tranf_2_3"/>
    <property type="match status" value="1"/>
</dbReference>
<feature type="transmembrane region" description="Helical" evidence="19">
    <location>
        <begin position="430"/>
        <end position="450"/>
    </location>
</feature>
<dbReference type="OrthoDB" id="9766299at2"/>
<evidence type="ECO:0000256" key="17">
    <source>
        <dbReference type="ARBA" id="ARBA00078564"/>
    </source>
</evidence>
<evidence type="ECO:0000256" key="15">
    <source>
        <dbReference type="ARBA" id="ARBA00066964"/>
    </source>
</evidence>
<organism evidence="20 21">
    <name type="scientific">Planktothrix serta PCC 8927</name>
    <dbReference type="NCBI Taxonomy" id="671068"/>
    <lineage>
        <taxon>Bacteria</taxon>
        <taxon>Bacillati</taxon>
        <taxon>Cyanobacteriota</taxon>
        <taxon>Cyanophyceae</taxon>
        <taxon>Oscillatoriophycideae</taxon>
        <taxon>Oscillatoriales</taxon>
        <taxon>Microcoleaceae</taxon>
        <taxon>Planktothrix</taxon>
    </lineage>
</organism>
<keyword evidence="6 20" id="KW-0808">Transferase</keyword>
<feature type="compositionally biased region" description="Basic and acidic residues" evidence="18">
    <location>
        <begin position="1"/>
        <end position="15"/>
    </location>
</feature>
<comment type="similarity">
    <text evidence="3">Belongs to the glycosyltransferase 2 family.</text>
</comment>
<evidence type="ECO:0000256" key="14">
    <source>
        <dbReference type="ARBA" id="ARBA00053004"/>
    </source>
</evidence>
<evidence type="ECO:0000256" key="2">
    <source>
        <dbReference type="ARBA" id="ARBA00004141"/>
    </source>
</evidence>
<keyword evidence="21" id="KW-1185">Reference proteome</keyword>
<sequence length="542" mass="61089">MPKQSWPEKDADRLCNSDIKALTSDQNYPDQSPTWKSQRNQPDSGVGGTGSSMVYPSVAKTSQQSDTSSGQKEPTFEVFPNWYQGRRQKAAVSLTLIWGGIITLHFVSWGMGFILGLTGLLSIHALRIFWAKTRSPGEILAEHPQQNWPYVSLLVAAKNEEAVIGRLVKNLCSLDYPSHCYELWVVDDNSSDQTAIVLEKLTQDYPQLKILRRSALMSGGKSGALNQVLPLTQGEILGVFDADAQIAPDMLRHVVPRFNVEQVGAVQVRKAIANASENFWTRSQAAEMALDAYFQEQRISIGGVGELRGNGQFVRREALLSCGGWNEETITDDLDLTIRLHLDQWDIECLSFPPVNEEGVTQFKALWHQRNRWAEGGYQRYLDYWQLIVRNRMGTPKTIDLLSFWITQYILPTAAVPDLVLSLIQRRLPLTTPLTCFTLTLSLLGMFLGLRRIRQTQPMRVKVNTQPNQSRELSPSESTTASGKSTGFRFPNQLTLWIDTLRGTVYMLHWLLVVGSTTARISIRPKRLKWVKTVHQGTLTTE</sequence>
<dbReference type="Gene3D" id="3.90.550.10">
    <property type="entry name" value="Spore Coat Polysaccharide Biosynthesis Protein SpsA, Chain A"/>
    <property type="match status" value="1"/>
</dbReference>
<dbReference type="GO" id="GO:0046467">
    <property type="term" value="P:membrane lipid biosynthetic process"/>
    <property type="evidence" value="ECO:0007669"/>
    <property type="project" value="UniProtKB-ARBA"/>
</dbReference>
<keyword evidence="4" id="KW-0444">Lipid biosynthesis</keyword>
<proteinExistence type="inferred from homology"/>
<comment type="cofactor">
    <cofactor evidence="1">
        <name>Mg(2+)</name>
        <dbReference type="ChEBI" id="CHEBI:18420"/>
    </cofactor>
</comment>
<keyword evidence="10 19" id="KW-1133">Transmembrane helix</keyword>
<evidence type="ECO:0000256" key="10">
    <source>
        <dbReference type="ARBA" id="ARBA00022989"/>
    </source>
</evidence>
<evidence type="ECO:0000256" key="1">
    <source>
        <dbReference type="ARBA" id="ARBA00001946"/>
    </source>
</evidence>
<dbReference type="EMBL" id="CZCU02000094">
    <property type="protein sequence ID" value="VXD13131.1"/>
    <property type="molecule type" value="Genomic_DNA"/>
</dbReference>
<feature type="region of interest" description="Disordered" evidence="18">
    <location>
        <begin position="1"/>
        <end position="73"/>
    </location>
</feature>
<feature type="compositionally biased region" description="Polar residues" evidence="18">
    <location>
        <begin position="51"/>
        <end position="72"/>
    </location>
</feature>
<evidence type="ECO:0000313" key="20">
    <source>
        <dbReference type="EMBL" id="VXD13131.1"/>
    </source>
</evidence>
<keyword evidence="11" id="KW-0443">Lipid metabolism</keyword>
<dbReference type="InterPro" id="IPR029044">
    <property type="entry name" value="Nucleotide-diphossugar_trans"/>
</dbReference>
<dbReference type="PANTHER" id="PTHR43867:SF2">
    <property type="entry name" value="CELLULOSE SYNTHASE CATALYTIC SUBUNIT A [UDP-FORMING]"/>
    <property type="match status" value="1"/>
</dbReference>